<evidence type="ECO:0000313" key="2">
    <source>
        <dbReference type="EMBL" id="TRM60969.1"/>
    </source>
</evidence>
<keyword evidence="4" id="KW-1185">Reference proteome</keyword>
<accession>A0A550C853</accession>
<dbReference type="EMBL" id="VDMD01000019">
    <property type="protein sequence ID" value="TRM60969.1"/>
    <property type="molecule type" value="Genomic_DNA"/>
</dbReference>
<reference evidence="2" key="2">
    <citation type="submission" date="2019-06" db="EMBL/GenBank/DDBJ databases">
        <authorList>
            <consortium name="DOE Joint Genome Institute"/>
            <person name="Ahrendt S.R."/>
            <person name="Cantor M.N."/>
            <person name="Hua S.X."/>
        </authorList>
    </citation>
    <scope>NUCLEOTIDE SEQUENCE</scope>
    <source>
        <strain evidence="2">NL-1724</strain>
    </source>
</reference>
<proteinExistence type="predicted"/>
<evidence type="ECO:0000256" key="1">
    <source>
        <dbReference type="SAM" id="MobiDB-lite"/>
    </source>
</evidence>
<comment type="caution">
    <text evidence="2">The sequence shown here is derived from an EMBL/GenBank/DDBJ whole genome shotgun (WGS) entry which is preliminary data.</text>
</comment>
<dbReference type="PANTHER" id="PTHR33481">
    <property type="entry name" value="REVERSE TRANSCRIPTASE"/>
    <property type="match status" value="1"/>
</dbReference>
<protein>
    <recommendedName>
        <fullName evidence="5">Reverse transcriptase domain-containing protein</fullName>
    </recommendedName>
</protein>
<evidence type="ECO:0000313" key="4">
    <source>
        <dbReference type="Proteomes" id="UP000320762"/>
    </source>
</evidence>
<sequence>MWTASRYCAEPSTNSGKTRIPTLKATRPDGHATEAVSNQEKAEALSQSFFPRKPANFRLPRTRYPPPLPDPPPLEITSIHHHIRRLKPYKMYGSDGIQNIVLQKSLHLIDFYLLYLFRAVLSLGLYSAQWRECTTVVLRKPGRSAYNIAKSYRPIALLNTIPKVLAAIMSESLTQLALDRKLLPDMHFGG</sequence>
<dbReference type="PANTHER" id="PTHR33481:SF1">
    <property type="entry name" value="ENDONUCLEASE_EXONUCLEASE_PHOSPHATASE DOMAIN-CONTAINING PROTEIN-RELATED"/>
    <property type="match status" value="1"/>
</dbReference>
<reference evidence="2 4" key="1">
    <citation type="journal article" date="2019" name="New Phytol.">
        <title>Comparative genomics reveals unique wood-decay strategies and fruiting body development in the Schizophyllaceae.</title>
        <authorList>
            <person name="Almasi E."/>
            <person name="Sahu N."/>
            <person name="Krizsan K."/>
            <person name="Balint B."/>
            <person name="Kovacs G.M."/>
            <person name="Kiss B."/>
            <person name="Cseklye J."/>
            <person name="Drula E."/>
            <person name="Henrissat B."/>
            <person name="Nagy I."/>
            <person name="Chovatia M."/>
            <person name="Adam C."/>
            <person name="LaButti K."/>
            <person name="Lipzen A."/>
            <person name="Riley R."/>
            <person name="Grigoriev I.V."/>
            <person name="Nagy L.G."/>
        </authorList>
    </citation>
    <scope>NUCLEOTIDE SEQUENCE [LARGE SCALE GENOMIC DNA]</scope>
    <source>
        <strain evidence="2 4">NL-1724</strain>
    </source>
</reference>
<dbReference type="OrthoDB" id="412006at2759"/>
<gene>
    <name evidence="3" type="ORF">BD626DRAFT_399107</name>
    <name evidence="2" type="ORF">BD626DRAFT_406735</name>
</gene>
<evidence type="ECO:0008006" key="5">
    <source>
        <dbReference type="Google" id="ProtNLM"/>
    </source>
</evidence>
<dbReference type="Proteomes" id="UP000320762">
    <property type="component" value="Unassembled WGS sequence"/>
</dbReference>
<name>A0A550C853_9AGAR</name>
<feature type="region of interest" description="Disordered" evidence="1">
    <location>
        <begin position="1"/>
        <end position="35"/>
    </location>
</feature>
<evidence type="ECO:0000313" key="3">
    <source>
        <dbReference type="EMBL" id="TRM65252.1"/>
    </source>
</evidence>
<dbReference type="STRING" id="97359.A0A550C853"/>
<dbReference type="AlphaFoldDB" id="A0A550C853"/>
<organism evidence="2 4">
    <name type="scientific">Schizophyllum amplum</name>
    <dbReference type="NCBI Taxonomy" id="97359"/>
    <lineage>
        <taxon>Eukaryota</taxon>
        <taxon>Fungi</taxon>
        <taxon>Dikarya</taxon>
        <taxon>Basidiomycota</taxon>
        <taxon>Agaricomycotina</taxon>
        <taxon>Agaricomycetes</taxon>
        <taxon>Agaricomycetidae</taxon>
        <taxon>Agaricales</taxon>
        <taxon>Schizophyllaceae</taxon>
        <taxon>Schizophyllum</taxon>
    </lineage>
</organism>
<feature type="non-terminal residue" evidence="2">
    <location>
        <position position="190"/>
    </location>
</feature>
<dbReference type="EMBL" id="VDMD01000005">
    <property type="protein sequence ID" value="TRM65252.1"/>
    <property type="molecule type" value="Genomic_DNA"/>
</dbReference>